<name>A0AA35L7F8_9SAUR</name>
<keyword evidence="2" id="KW-1185">Reference proteome</keyword>
<accession>A0AA35L7F8</accession>
<organism evidence="1 2">
    <name type="scientific">Podarcis lilfordi</name>
    <name type="common">Lilford's wall lizard</name>
    <dbReference type="NCBI Taxonomy" id="74358"/>
    <lineage>
        <taxon>Eukaryota</taxon>
        <taxon>Metazoa</taxon>
        <taxon>Chordata</taxon>
        <taxon>Craniata</taxon>
        <taxon>Vertebrata</taxon>
        <taxon>Euteleostomi</taxon>
        <taxon>Lepidosauria</taxon>
        <taxon>Squamata</taxon>
        <taxon>Bifurcata</taxon>
        <taxon>Unidentata</taxon>
        <taxon>Episquamata</taxon>
        <taxon>Laterata</taxon>
        <taxon>Lacertibaenia</taxon>
        <taxon>Lacertidae</taxon>
        <taxon>Podarcis</taxon>
    </lineage>
</organism>
<dbReference type="EMBL" id="OX395138">
    <property type="protein sequence ID" value="CAI5791205.1"/>
    <property type="molecule type" value="Genomic_DNA"/>
</dbReference>
<protein>
    <submittedName>
        <fullName evidence="1">Uncharacterized protein</fullName>
    </submittedName>
</protein>
<gene>
    <name evidence="1" type="ORF">PODLI_1B030473</name>
</gene>
<sequence>MTAAIFNAKYKFFERIKIQQWRVSHIIFLPSMPTCELAMMVVKVCGSFDSYGTVFNLQLQGRQSLLAIFKDSMVHHPSQICQVNICCLRQLSIRKGSCCVTRAIIIK</sequence>
<evidence type="ECO:0000313" key="2">
    <source>
        <dbReference type="Proteomes" id="UP001178461"/>
    </source>
</evidence>
<dbReference type="Proteomes" id="UP001178461">
    <property type="component" value="Chromosome 13"/>
</dbReference>
<reference evidence="1" key="1">
    <citation type="submission" date="2022-12" db="EMBL/GenBank/DDBJ databases">
        <authorList>
            <person name="Alioto T."/>
            <person name="Alioto T."/>
            <person name="Gomez Garrido J."/>
        </authorList>
    </citation>
    <scope>NUCLEOTIDE SEQUENCE</scope>
</reference>
<dbReference type="AlphaFoldDB" id="A0AA35L7F8"/>
<evidence type="ECO:0000313" key="1">
    <source>
        <dbReference type="EMBL" id="CAI5791205.1"/>
    </source>
</evidence>
<proteinExistence type="predicted"/>